<keyword evidence="4" id="KW-1185">Reference proteome</keyword>
<dbReference type="Pfam" id="PF00071">
    <property type="entry name" value="Ras"/>
    <property type="match status" value="1"/>
</dbReference>
<dbReference type="Gene3D" id="3.40.50.300">
    <property type="entry name" value="P-loop containing nucleotide triphosphate hydrolases"/>
    <property type="match status" value="1"/>
</dbReference>
<organism evidence="3 4">
    <name type="scientific">Euplotes crassus</name>
    <dbReference type="NCBI Taxonomy" id="5936"/>
    <lineage>
        <taxon>Eukaryota</taxon>
        <taxon>Sar</taxon>
        <taxon>Alveolata</taxon>
        <taxon>Ciliophora</taxon>
        <taxon>Intramacronucleata</taxon>
        <taxon>Spirotrichea</taxon>
        <taxon>Hypotrichia</taxon>
        <taxon>Euplotida</taxon>
        <taxon>Euplotidae</taxon>
        <taxon>Moneuplotes</taxon>
    </lineage>
</organism>
<dbReference type="InterPro" id="IPR027417">
    <property type="entry name" value="P-loop_NTPase"/>
</dbReference>
<dbReference type="InterPro" id="IPR005225">
    <property type="entry name" value="Small_GTP-bd"/>
</dbReference>
<gene>
    <name evidence="3" type="ORF">ECRASSUSDP1_LOCUS20245</name>
</gene>
<accession>A0AAD2D3L4</accession>
<dbReference type="EMBL" id="CAMPGE010020622">
    <property type="protein sequence ID" value="CAI2378845.1"/>
    <property type="molecule type" value="Genomic_DNA"/>
</dbReference>
<dbReference type="PROSITE" id="PS51419">
    <property type="entry name" value="RAB"/>
    <property type="match status" value="1"/>
</dbReference>
<keyword evidence="1" id="KW-0547">Nucleotide-binding</keyword>
<dbReference type="InterPro" id="IPR001806">
    <property type="entry name" value="Small_GTPase"/>
</dbReference>
<reference evidence="3" key="1">
    <citation type="submission" date="2023-07" db="EMBL/GenBank/DDBJ databases">
        <authorList>
            <consortium name="AG Swart"/>
            <person name="Singh M."/>
            <person name="Singh A."/>
            <person name="Seah K."/>
            <person name="Emmerich C."/>
        </authorList>
    </citation>
    <scope>NUCLEOTIDE SEQUENCE</scope>
    <source>
        <strain evidence="3">DP1</strain>
    </source>
</reference>
<dbReference type="SMART" id="SM00175">
    <property type="entry name" value="RAB"/>
    <property type="match status" value="1"/>
</dbReference>
<evidence type="ECO:0000313" key="3">
    <source>
        <dbReference type="EMBL" id="CAI2378845.1"/>
    </source>
</evidence>
<proteinExistence type="predicted"/>
<dbReference type="InterPro" id="IPR050227">
    <property type="entry name" value="Rab"/>
</dbReference>
<dbReference type="GO" id="GO:0005525">
    <property type="term" value="F:GTP binding"/>
    <property type="evidence" value="ECO:0007669"/>
    <property type="project" value="UniProtKB-KW"/>
</dbReference>
<dbReference type="SMART" id="SM00174">
    <property type="entry name" value="RHO"/>
    <property type="match status" value="1"/>
</dbReference>
<dbReference type="PANTHER" id="PTHR47977">
    <property type="entry name" value="RAS-RELATED PROTEIN RAB"/>
    <property type="match status" value="1"/>
</dbReference>
<dbReference type="PRINTS" id="PR00449">
    <property type="entry name" value="RASTRNSFRMNG"/>
</dbReference>
<dbReference type="PROSITE" id="PS51421">
    <property type="entry name" value="RAS"/>
    <property type="match status" value="1"/>
</dbReference>
<keyword evidence="2" id="KW-0342">GTP-binding</keyword>
<dbReference type="GO" id="GO:0003924">
    <property type="term" value="F:GTPase activity"/>
    <property type="evidence" value="ECO:0007669"/>
    <property type="project" value="InterPro"/>
</dbReference>
<protein>
    <submittedName>
        <fullName evidence="3">Uncharacterized protein</fullName>
    </submittedName>
</protein>
<dbReference type="SUPFAM" id="SSF52540">
    <property type="entry name" value="P-loop containing nucleoside triphosphate hydrolases"/>
    <property type="match status" value="1"/>
</dbReference>
<evidence type="ECO:0000256" key="2">
    <source>
        <dbReference type="ARBA" id="ARBA00023134"/>
    </source>
</evidence>
<dbReference type="AlphaFoldDB" id="A0AAD2D3L4"/>
<comment type="caution">
    <text evidence="3">The sequence shown here is derived from an EMBL/GenBank/DDBJ whole genome shotgun (WGS) entry which is preliminary data.</text>
</comment>
<dbReference type="CDD" id="cd00154">
    <property type="entry name" value="Rab"/>
    <property type="match status" value="1"/>
</dbReference>
<dbReference type="FunFam" id="3.40.50.300:FF:001447">
    <property type="entry name" value="Ras-related protein Rab-1B"/>
    <property type="match status" value="1"/>
</dbReference>
<name>A0AAD2D3L4_EUPCR</name>
<evidence type="ECO:0000313" key="4">
    <source>
        <dbReference type="Proteomes" id="UP001295684"/>
    </source>
</evidence>
<dbReference type="SMART" id="SM00173">
    <property type="entry name" value="RAS"/>
    <property type="match status" value="1"/>
</dbReference>
<dbReference type="Proteomes" id="UP001295684">
    <property type="component" value="Unassembled WGS sequence"/>
</dbReference>
<evidence type="ECO:0000256" key="1">
    <source>
        <dbReference type="ARBA" id="ARBA00022741"/>
    </source>
</evidence>
<sequence length="203" mass="23154">MEQEKYDDKCSLIMLGDAGVGKSTLSISYKCGYPLDKKTQATIGFDLWTKIVNVDDKKVKALIYDTSGQEVFNCITKNYIRQGEGILIVYDITDLKSFESVMYWEEEVKEHRCDNPFICIVGNKADLEDQRQVSQEAGQKLANRLGASFIETSCKDMITIDQAFTIVIKQIYSQKIERNSEITARLSRSTRKCEKRKQGCPCK</sequence>
<dbReference type="NCBIfam" id="TIGR00231">
    <property type="entry name" value="small_GTP"/>
    <property type="match status" value="1"/>
</dbReference>